<proteinExistence type="predicted"/>
<gene>
    <name evidence="2" type="ORF">BLE401_03685</name>
</gene>
<dbReference type="AlphaFoldDB" id="A0A2N9YBR4"/>
<dbReference type="GO" id="GO:0003677">
    <property type="term" value="F:DNA binding"/>
    <property type="evidence" value="ECO:0007669"/>
    <property type="project" value="InterPro"/>
</dbReference>
<dbReference type="EMBL" id="CP018889">
    <property type="protein sequence ID" value="AUI67891.1"/>
    <property type="molecule type" value="Genomic_DNA"/>
</dbReference>
<evidence type="ECO:0000313" key="3">
    <source>
        <dbReference type="Proteomes" id="UP000234271"/>
    </source>
</evidence>
<evidence type="ECO:0000313" key="2">
    <source>
        <dbReference type="EMBL" id="AUI67891.1"/>
    </source>
</evidence>
<dbReference type="SMART" id="SM00530">
    <property type="entry name" value="HTH_XRE"/>
    <property type="match status" value="1"/>
</dbReference>
<dbReference type="Proteomes" id="UP000234271">
    <property type="component" value="Chromosome"/>
</dbReference>
<keyword evidence="3" id="KW-1185">Reference proteome</keyword>
<dbReference type="InterPro" id="IPR001387">
    <property type="entry name" value="Cro/C1-type_HTH"/>
</dbReference>
<reference evidence="3" key="1">
    <citation type="submission" date="2016-12" db="EMBL/GenBank/DDBJ databases">
        <title>Complete Genome Sequence of Beggiatoa leptomitiformis D-401.</title>
        <authorList>
            <person name="Fomenkov A."/>
            <person name="Vincze T."/>
            <person name="Grabovich M."/>
            <person name="Anton B.P."/>
            <person name="Dubinina G."/>
            <person name="Orlova M."/>
            <person name="Belousova E."/>
            <person name="Roberts R.J."/>
        </authorList>
    </citation>
    <scope>NUCLEOTIDE SEQUENCE [LARGE SCALE GENOMIC DNA]</scope>
    <source>
        <strain evidence="3">D-401</strain>
    </source>
</reference>
<dbReference type="Gene3D" id="1.10.260.40">
    <property type="entry name" value="lambda repressor-like DNA-binding domains"/>
    <property type="match status" value="1"/>
</dbReference>
<feature type="domain" description="HTH cro/C1-type" evidence="1">
    <location>
        <begin position="21"/>
        <end position="76"/>
    </location>
</feature>
<accession>A0A2N9YBR4</accession>
<name>A0A2N9YBR4_9GAMM</name>
<dbReference type="InterPro" id="IPR010744">
    <property type="entry name" value="Phage_CI_N"/>
</dbReference>
<protein>
    <submittedName>
        <fullName evidence="2">Helix-turn-helix domain-containing protein</fullName>
    </submittedName>
</protein>
<organism evidence="2 3">
    <name type="scientific">Beggiatoa leptomitoformis</name>
    <dbReference type="NCBI Taxonomy" id="288004"/>
    <lineage>
        <taxon>Bacteria</taxon>
        <taxon>Pseudomonadati</taxon>
        <taxon>Pseudomonadota</taxon>
        <taxon>Gammaproteobacteria</taxon>
        <taxon>Thiotrichales</taxon>
        <taxon>Thiotrichaceae</taxon>
        <taxon>Beggiatoa</taxon>
    </lineage>
</organism>
<evidence type="ECO:0000259" key="1">
    <source>
        <dbReference type="PROSITE" id="PS50943"/>
    </source>
</evidence>
<sequence>MSVCQYKNTELGIKMSISERLKKFVEFKGISLKELSEKCDIPYRTLQNYIYEENRKISPELFIKLNTHFGINLNWLLTGMGEMFESETKPAPRTKAIVEMIENLDDSQKQKIYAVIEDAKQFQEMKKQISQLNQLMSERKTA</sequence>
<dbReference type="PROSITE" id="PS50943">
    <property type="entry name" value="HTH_CROC1"/>
    <property type="match status" value="1"/>
</dbReference>
<dbReference type="SUPFAM" id="SSF47413">
    <property type="entry name" value="lambda repressor-like DNA-binding domains"/>
    <property type="match status" value="1"/>
</dbReference>
<dbReference type="GO" id="GO:0045892">
    <property type="term" value="P:negative regulation of DNA-templated transcription"/>
    <property type="evidence" value="ECO:0007669"/>
    <property type="project" value="InterPro"/>
</dbReference>
<dbReference type="Pfam" id="PF07022">
    <property type="entry name" value="Phage_CI_repr"/>
    <property type="match status" value="1"/>
</dbReference>
<dbReference type="InterPro" id="IPR010982">
    <property type="entry name" value="Lambda_DNA-bd_dom_sf"/>
</dbReference>
<dbReference type="CDD" id="cd00093">
    <property type="entry name" value="HTH_XRE"/>
    <property type="match status" value="1"/>
</dbReference>